<keyword evidence="7" id="KW-0479">Metal-binding</keyword>
<dbReference type="Pfam" id="PF04563">
    <property type="entry name" value="RNA_pol_Rpb2_1"/>
    <property type="match status" value="1"/>
</dbReference>
<dbReference type="EMBL" id="DF973184">
    <property type="protein sequence ID" value="GAU18450.1"/>
    <property type="molecule type" value="Genomic_DNA"/>
</dbReference>
<evidence type="ECO:0000256" key="9">
    <source>
        <dbReference type="ARBA" id="ARBA00022833"/>
    </source>
</evidence>
<evidence type="ECO:0000256" key="5">
    <source>
        <dbReference type="ARBA" id="ARBA00022679"/>
    </source>
</evidence>
<comment type="subcellular location">
    <subcellularLocation>
        <location evidence="1">Nucleus</location>
    </subcellularLocation>
</comment>
<keyword evidence="6" id="KW-0548">Nucleotidyltransferase</keyword>
<dbReference type="GO" id="GO:0003677">
    <property type="term" value="F:DNA binding"/>
    <property type="evidence" value="ECO:0007669"/>
    <property type="project" value="InterPro"/>
</dbReference>
<dbReference type="SUPFAM" id="SSF64484">
    <property type="entry name" value="beta and beta-prime subunits of DNA dependent RNA-polymerase"/>
    <property type="match status" value="1"/>
</dbReference>
<organism evidence="15 16">
    <name type="scientific">Trifolium subterraneum</name>
    <name type="common">Subterranean clover</name>
    <dbReference type="NCBI Taxonomy" id="3900"/>
    <lineage>
        <taxon>Eukaryota</taxon>
        <taxon>Viridiplantae</taxon>
        <taxon>Streptophyta</taxon>
        <taxon>Embryophyta</taxon>
        <taxon>Tracheophyta</taxon>
        <taxon>Spermatophyta</taxon>
        <taxon>Magnoliopsida</taxon>
        <taxon>eudicotyledons</taxon>
        <taxon>Gunneridae</taxon>
        <taxon>Pentapetalae</taxon>
        <taxon>rosids</taxon>
        <taxon>fabids</taxon>
        <taxon>Fabales</taxon>
        <taxon>Fabaceae</taxon>
        <taxon>Papilionoideae</taxon>
        <taxon>50 kb inversion clade</taxon>
        <taxon>NPAAA clade</taxon>
        <taxon>Hologalegina</taxon>
        <taxon>IRL clade</taxon>
        <taxon>Trifolieae</taxon>
        <taxon>Trifolium</taxon>
    </lineage>
</organism>
<proteinExistence type="inferred from homology"/>
<evidence type="ECO:0000313" key="16">
    <source>
        <dbReference type="Proteomes" id="UP000242715"/>
    </source>
</evidence>
<dbReference type="InterPro" id="IPR015712">
    <property type="entry name" value="DNA-dir_RNA_pol_su2"/>
</dbReference>
<keyword evidence="11" id="KW-0539">Nucleus</keyword>
<keyword evidence="5" id="KW-0808">Transferase</keyword>
<evidence type="ECO:0000256" key="11">
    <source>
        <dbReference type="ARBA" id="ARBA00023242"/>
    </source>
</evidence>
<dbReference type="GO" id="GO:0000428">
    <property type="term" value="C:DNA-directed RNA polymerase complex"/>
    <property type="evidence" value="ECO:0007669"/>
    <property type="project" value="UniProtKB-KW"/>
</dbReference>
<dbReference type="EC" id="2.7.7.6" evidence="3"/>
<gene>
    <name evidence="15" type="ORF">TSUD_366320</name>
</gene>
<evidence type="ECO:0000259" key="13">
    <source>
        <dbReference type="Pfam" id="PF04561"/>
    </source>
</evidence>
<keyword evidence="8" id="KW-0863">Zinc-finger</keyword>
<keyword evidence="4" id="KW-0240">DNA-directed RNA polymerase</keyword>
<dbReference type="GO" id="GO:0003899">
    <property type="term" value="F:DNA-directed RNA polymerase activity"/>
    <property type="evidence" value="ECO:0007669"/>
    <property type="project" value="UniProtKB-EC"/>
</dbReference>
<protein>
    <recommendedName>
        <fullName evidence="3">DNA-directed RNA polymerase</fullName>
        <ecNumber evidence="3">2.7.7.6</ecNumber>
    </recommendedName>
</protein>
<evidence type="ECO:0000313" key="15">
    <source>
        <dbReference type="EMBL" id="GAU18450.1"/>
    </source>
</evidence>
<evidence type="ECO:0000256" key="8">
    <source>
        <dbReference type="ARBA" id="ARBA00022771"/>
    </source>
</evidence>
<dbReference type="Gene3D" id="3.90.1100.10">
    <property type="match status" value="1"/>
</dbReference>
<keyword evidence="10" id="KW-0804">Transcription</keyword>
<evidence type="ECO:0000259" key="14">
    <source>
        <dbReference type="Pfam" id="PF04563"/>
    </source>
</evidence>
<comment type="similarity">
    <text evidence="2">Belongs to the RNA polymerase beta chain family.</text>
</comment>
<feature type="domain" description="RNA polymerase beta subunit protrusion" evidence="14">
    <location>
        <begin position="47"/>
        <end position="344"/>
    </location>
</feature>
<dbReference type="InterPro" id="IPR007642">
    <property type="entry name" value="RNA_pol_Rpb2_2"/>
</dbReference>
<comment type="catalytic activity">
    <reaction evidence="12">
        <text>RNA(n) + a ribonucleoside 5'-triphosphate = RNA(n+1) + diphosphate</text>
        <dbReference type="Rhea" id="RHEA:21248"/>
        <dbReference type="Rhea" id="RHEA-COMP:14527"/>
        <dbReference type="Rhea" id="RHEA-COMP:17342"/>
        <dbReference type="ChEBI" id="CHEBI:33019"/>
        <dbReference type="ChEBI" id="CHEBI:61557"/>
        <dbReference type="ChEBI" id="CHEBI:140395"/>
        <dbReference type="EC" id="2.7.7.6"/>
    </reaction>
</comment>
<dbReference type="FunFam" id="3.90.1110.10:FF:000007">
    <property type="entry name" value="DNA-directed RNA polymerase subunit beta"/>
    <property type="match status" value="1"/>
</dbReference>
<dbReference type="OrthoDB" id="10248617at2759"/>
<name>A0A2Z6M0K7_TRISU</name>
<feature type="domain" description="RNA polymerase Rpb2" evidence="13">
    <location>
        <begin position="155"/>
        <end position="333"/>
    </location>
</feature>
<keyword evidence="16" id="KW-1185">Reference proteome</keyword>
<dbReference type="GO" id="GO:0032549">
    <property type="term" value="F:ribonucleoside binding"/>
    <property type="evidence" value="ECO:0007669"/>
    <property type="project" value="InterPro"/>
</dbReference>
<evidence type="ECO:0000256" key="7">
    <source>
        <dbReference type="ARBA" id="ARBA00022723"/>
    </source>
</evidence>
<dbReference type="GO" id="GO:0006351">
    <property type="term" value="P:DNA-templated transcription"/>
    <property type="evidence" value="ECO:0007669"/>
    <property type="project" value="InterPro"/>
</dbReference>
<evidence type="ECO:0000256" key="10">
    <source>
        <dbReference type="ARBA" id="ARBA00023163"/>
    </source>
</evidence>
<evidence type="ECO:0000256" key="4">
    <source>
        <dbReference type="ARBA" id="ARBA00022478"/>
    </source>
</evidence>
<dbReference type="InterPro" id="IPR007644">
    <property type="entry name" value="RNA_pol_bsu_protrusion"/>
</dbReference>
<reference evidence="16" key="1">
    <citation type="journal article" date="2017" name="Front. Plant Sci.">
        <title>Climate Clever Clovers: New Paradigm to Reduce the Environmental Footprint of Ruminants by Breeding Low Methanogenic Forages Utilizing Haplotype Variation.</title>
        <authorList>
            <person name="Kaur P."/>
            <person name="Appels R."/>
            <person name="Bayer P.E."/>
            <person name="Keeble-Gagnere G."/>
            <person name="Wang J."/>
            <person name="Hirakawa H."/>
            <person name="Shirasawa K."/>
            <person name="Vercoe P."/>
            <person name="Stefanova K."/>
            <person name="Durmic Z."/>
            <person name="Nichols P."/>
            <person name="Revell C."/>
            <person name="Isobe S.N."/>
            <person name="Edwards D."/>
            <person name="Erskine W."/>
        </authorList>
    </citation>
    <scope>NUCLEOTIDE SEQUENCE [LARGE SCALE GENOMIC DNA]</scope>
    <source>
        <strain evidence="16">cv. Daliak</strain>
    </source>
</reference>
<dbReference type="Pfam" id="PF04561">
    <property type="entry name" value="RNA_pol_Rpb2_2"/>
    <property type="match status" value="1"/>
</dbReference>
<keyword evidence="9" id="KW-0862">Zinc</keyword>
<dbReference type="AlphaFoldDB" id="A0A2Z6M0K7"/>
<dbReference type="InterPro" id="IPR037034">
    <property type="entry name" value="RNA_pol_Rpb2_2_sf"/>
</dbReference>
<dbReference type="GO" id="GO:0008270">
    <property type="term" value="F:zinc ion binding"/>
    <property type="evidence" value="ECO:0007669"/>
    <property type="project" value="UniProtKB-KW"/>
</dbReference>
<evidence type="ECO:0000256" key="12">
    <source>
        <dbReference type="ARBA" id="ARBA00048552"/>
    </source>
</evidence>
<dbReference type="Gene3D" id="3.90.1110.10">
    <property type="entry name" value="RNA polymerase Rpb2, domain 2"/>
    <property type="match status" value="1"/>
</dbReference>
<evidence type="ECO:0000256" key="6">
    <source>
        <dbReference type="ARBA" id="ARBA00022695"/>
    </source>
</evidence>
<sequence length="351" mass="40424">MATKRPGSVDDLNFDALRELFKPHIESFDYMIDAGLETMFQHIKPVCRQAKISYTGKFTAKVCFQYNDGRNEAAPSIYENISFGHFPIMLKSKLCNLKDKTPQGLVSFKEEASEMGGYFILNGLERFIRPIIMPKRNYPMSTVRSSFSDRREGYTDKAVVIRCVRADQTSLTVKLYYLRNGSARLGFWVQGREYMLPVGILLKALIDTTDREIYVNLTSNYNEKYEKGKGVVGTHLVGERAKIILDEVRNLSLFTRLQCLQYIGEHFQPIMRELRNESHYIVADAVLNDYILVHLGNNFDKFNLLIFMLQKLFSLIDHTSVPDNPDSLQNQEILLPGHLITIYLKYQAVMV</sequence>
<dbReference type="Proteomes" id="UP000242715">
    <property type="component" value="Unassembled WGS sequence"/>
</dbReference>
<evidence type="ECO:0000256" key="3">
    <source>
        <dbReference type="ARBA" id="ARBA00012418"/>
    </source>
</evidence>
<dbReference type="PANTHER" id="PTHR20856">
    <property type="entry name" value="DNA-DIRECTED RNA POLYMERASE I SUBUNIT 2"/>
    <property type="match status" value="1"/>
</dbReference>
<evidence type="ECO:0000256" key="1">
    <source>
        <dbReference type="ARBA" id="ARBA00004123"/>
    </source>
</evidence>
<accession>A0A2Z6M0K7</accession>
<dbReference type="GO" id="GO:0005634">
    <property type="term" value="C:nucleus"/>
    <property type="evidence" value="ECO:0007669"/>
    <property type="project" value="UniProtKB-SubCell"/>
</dbReference>
<evidence type="ECO:0000256" key="2">
    <source>
        <dbReference type="ARBA" id="ARBA00006835"/>
    </source>
</evidence>